<evidence type="ECO:0000256" key="5">
    <source>
        <dbReference type="ARBA" id="ARBA00030918"/>
    </source>
</evidence>
<dbReference type="PANTHER" id="PTHR30124">
    <property type="entry name" value="MEMBRANE-BOUND LYTIC MUREIN TRANSGLYCOSYLASE A"/>
    <property type="match status" value="1"/>
</dbReference>
<dbReference type="Pfam" id="PF06725">
    <property type="entry name" value="3D"/>
    <property type="match status" value="1"/>
</dbReference>
<dbReference type="PANTHER" id="PTHR30124:SF0">
    <property type="entry name" value="MEMBRANE-BOUND LYTIC MUREIN TRANSGLYCOSYLASE A"/>
    <property type="match status" value="1"/>
</dbReference>
<dbReference type="EMBL" id="JAKGBZ010000002">
    <property type="protein sequence ID" value="MCF3945370.1"/>
    <property type="molecule type" value="Genomic_DNA"/>
</dbReference>
<accession>A0ABS9DUA4</accession>
<feature type="signal peptide" evidence="6">
    <location>
        <begin position="1"/>
        <end position="26"/>
    </location>
</feature>
<gene>
    <name evidence="8" type="ORF">L2A60_01560</name>
</gene>
<reference evidence="8 9" key="1">
    <citation type="submission" date="2022-01" db="EMBL/GenBank/DDBJ databases">
        <authorList>
            <person name="Won M."/>
            <person name="Kim S.-J."/>
            <person name="Kwon S.-W."/>
        </authorList>
    </citation>
    <scope>NUCLEOTIDE SEQUENCE [LARGE SCALE GENOMIC DNA]</scope>
    <source>
        <strain evidence="8 9">KCTC 23505</strain>
    </source>
</reference>
<dbReference type="InterPro" id="IPR036908">
    <property type="entry name" value="RlpA-like_sf"/>
</dbReference>
<evidence type="ECO:0000313" key="9">
    <source>
        <dbReference type="Proteomes" id="UP001521209"/>
    </source>
</evidence>
<evidence type="ECO:0000256" key="2">
    <source>
        <dbReference type="ARBA" id="ARBA00012587"/>
    </source>
</evidence>
<evidence type="ECO:0000256" key="1">
    <source>
        <dbReference type="ARBA" id="ARBA00001420"/>
    </source>
</evidence>
<evidence type="ECO:0000256" key="6">
    <source>
        <dbReference type="SAM" id="SignalP"/>
    </source>
</evidence>
<evidence type="ECO:0000256" key="4">
    <source>
        <dbReference type="ARBA" id="ARBA00023316"/>
    </source>
</evidence>
<protein>
    <recommendedName>
        <fullName evidence="2">peptidoglycan lytic exotransglycosylase</fullName>
        <ecNumber evidence="2">4.2.2.n1</ecNumber>
    </recommendedName>
    <alternativeName>
        <fullName evidence="5">Murein hydrolase A</fullName>
    </alternativeName>
</protein>
<dbReference type="Gene3D" id="2.40.240.50">
    <property type="entry name" value="Barwin-like endoglucanases"/>
    <property type="match status" value="1"/>
</dbReference>
<dbReference type="InterPro" id="IPR026044">
    <property type="entry name" value="MltA"/>
</dbReference>
<keyword evidence="9" id="KW-1185">Reference proteome</keyword>
<dbReference type="CDD" id="cd14668">
    <property type="entry name" value="mlta_B"/>
    <property type="match status" value="1"/>
</dbReference>
<keyword evidence="4" id="KW-0961">Cell wall biogenesis/degradation</keyword>
<keyword evidence="3" id="KW-0456">Lyase</keyword>
<dbReference type="Gene3D" id="2.40.40.10">
    <property type="entry name" value="RlpA-like domain"/>
    <property type="match status" value="1"/>
</dbReference>
<dbReference type="PROSITE" id="PS51257">
    <property type="entry name" value="PROKAR_LIPOPROTEIN"/>
    <property type="match status" value="1"/>
</dbReference>
<dbReference type="Pfam" id="PF03562">
    <property type="entry name" value="MltA"/>
    <property type="match status" value="1"/>
</dbReference>
<dbReference type="Proteomes" id="UP001521209">
    <property type="component" value="Unassembled WGS sequence"/>
</dbReference>
<dbReference type="InterPro" id="IPR010611">
    <property type="entry name" value="3D_dom"/>
</dbReference>
<keyword evidence="6" id="KW-0732">Signal</keyword>
<evidence type="ECO:0000259" key="7">
    <source>
        <dbReference type="SMART" id="SM00925"/>
    </source>
</evidence>
<organism evidence="8 9">
    <name type="scientific">Acidiphilium iwatense</name>
    <dbReference type="NCBI Taxonomy" id="768198"/>
    <lineage>
        <taxon>Bacteria</taxon>
        <taxon>Pseudomonadati</taxon>
        <taxon>Pseudomonadota</taxon>
        <taxon>Alphaproteobacteria</taxon>
        <taxon>Acetobacterales</taxon>
        <taxon>Acidocellaceae</taxon>
        <taxon>Acidiphilium</taxon>
    </lineage>
</organism>
<proteinExistence type="predicted"/>
<sequence length="404" mass="42383">MPGFLSRRARLRAALLPVLLAGCMMKAPNTGVVAPGAAGLSPVAFTALPGWSPAIAQTGLASFVRSCRALAVMPEDQTLGGDGVAARLAGKAGLWRGVCAAARAVSPGDPAAAQTFFQTYFVPYEAAGPTRFSGYFEPVYAGSEIRLRGYAIPLYGKPRNLVRANLGVFRDSTGHQRIVGRLRYGKLVPFYSRARIERGAIAREAHVVAWLRDPVDTYMVQVQGSARLRLPDGTLIDLGFDGTNGRAYTPIGKLMVQKGYLQANDVSIQSISAWLRAHPAEASTLMDANKNYVFMKRVRDVPDGLGAPGALGVPLTPEGSIAVDEKAIPLGAPVFVAANTMDRLMTAQDIDVGAKGAAGAQIFFGIGRNAATLAGATDDTGRLFVLLPRPIASASATSAGGPTS</sequence>
<dbReference type="InterPro" id="IPR005300">
    <property type="entry name" value="MltA_B"/>
</dbReference>
<dbReference type="EC" id="4.2.2.n1" evidence="2"/>
<dbReference type="CDD" id="cd14485">
    <property type="entry name" value="mltA_like_LT_A"/>
    <property type="match status" value="1"/>
</dbReference>
<dbReference type="PIRSF" id="PIRSF019422">
    <property type="entry name" value="MltA"/>
    <property type="match status" value="1"/>
</dbReference>
<feature type="chain" id="PRO_5047331719" description="peptidoglycan lytic exotransglycosylase" evidence="6">
    <location>
        <begin position="27"/>
        <end position="404"/>
    </location>
</feature>
<evidence type="ECO:0000313" key="8">
    <source>
        <dbReference type="EMBL" id="MCF3945370.1"/>
    </source>
</evidence>
<feature type="domain" description="Lytic transglycosylase MltA" evidence="7">
    <location>
        <begin position="139"/>
        <end position="296"/>
    </location>
</feature>
<dbReference type="SMART" id="SM00925">
    <property type="entry name" value="MltA"/>
    <property type="match status" value="1"/>
</dbReference>
<name>A0ABS9DUA4_9PROT</name>
<comment type="caution">
    <text evidence="8">The sequence shown here is derived from an EMBL/GenBank/DDBJ whole genome shotgun (WGS) entry which is preliminary data.</text>
</comment>
<dbReference type="SUPFAM" id="SSF50685">
    <property type="entry name" value="Barwin-like endoglucanases"/>
    <property type="match status" value="1"/>
</dbReference>
<comment type="catalytic activity">
    <reaction evidence="1">
        <text>Exolytic cleavage of the (1-&gt;4)-beta-glycosidic linkage between N-acetylmuramic acid (MurNAc) and N-acetylglucosamine (GlcNAc) residues in peptidoglycan, from either the reducing or the non-reducing ends of the peptidoglycan chains, with concomitant formation of a 1,6-anhydrobond in the MurNAc residue.</text>
        <dbReference type="EC" id="4.2.2.n1"/>
    </reaction>
</comment>
<evidence type="ECO:0000256" key="3">
    <source>
        <dbReference type="ARBA" id="ARBA00023239"/>
    </source>
</evidence>